<keyword evidence="2" id="KW-0904">Protein phosphatase</keyword>
<name>A0AAD8P6Y4_TARER</name>
<feature type="compositionally biased region" description="Low complexity" evidence="4">
    <location>
        <begin position="1013"/>
        <end position="1028"/>
    </location>
</feature>
<proteinExistence type="inferred from homology"/>
<dbReference type="EMBL" id="JAUHHV010000001">
    <property type="protein sequence ID" value="KAK1434659.1"/>
    <property type="molecule type" value="Genomic_DNA"/>
</dbReference>
<gene>
    <name evidence="7" type="ORF">QVD17_00408</name>
</gene>
<feature type="compositionally biased region" description="Low complexity" evidence="4">
    <location>
        <begin position="437"/>
        <end position="450"/>
    </location>
</feature>
<dbReference type="SUPFAM" id="SSF49562">
    <property type="entry name" value="C2 domain (Calcium/lipid-binding domain, CaLB)"/>
    <property type="match status" value="1"/>
</dbReference>
<dbReference type="PANTHER" id="PTHR45733:SF16">
    <property type="entry name" value="FORMIN-LIKE PROTEIN"/>
    <property type="match status" value="1"/>
</dbReference>
<dbReference type="SMART" id="SM01326">
    <property type="entry name" value="PTEN_C2"/>
    <property type="match status" value="1"/>
</dbReference>
<dbReference type="Pfam" id="PF10409">
    <property type="entry name" value="PTEN_C2"/>
    <property type="match status" value="1"/>
</dbReference>
<keyword evidence="8" id="KW-1185">Reference proteome</keyword>
<feature type="region of interest" description="Disordered" evidence="4">
    <location>
        <begin position="399"/>
        <end position="455"/>
    </location>
</feature>
<protein>
    <recommendedName>
        <fullName evidence="3">Formin-like protein</fullName>
    </recommendedName>
</protein>
<dbReference type="InterPro" id="IPR014020">
    <property type="entry name" value="Tensin_C2-dom"/>
</dbReference>
<comment type="caution">
    <text evidence="7">The sequence shown here is derived from an EMBL/GenBank/DDBJ whole genome shotgun (WGS) entry which is preliminary data.</text>
</comment>
<feature type="domain" description="C2 tensin-type" evidence="5">
    <location>
        <begin position="196"/>
        <end position="334"/>
    </location>
</feature>
<dbReference type="Proteomes" id="UP001229421">
    <property type="component" value="Unassembled WGS sequence"/>
</dbReference>
<dbReference type="GO" id="GO:0004721">
    <property type="term" value="F:phosphoprotein phosphatase activity"/>
    <property type="evidence" value="ECO:0007669"/>
    <property type="project" value="UniProtKB-KW"/>
</dbReference>
<dbReference type="PANTHER" id="PTHR45733">
    <property type="entry name" value="FORMIN-J"/>
    <property type="match status" value="1"/>
</dbReference>
<organism evidence="7 8">
    <name type="scientific">Tagetes erecta</name>
    <name type="common">African marigold</name>
    <dbReference type="NCBI Taxonomy" id="13708"/>
    <lineage>
        <taxon>Eukaryota</taxon>
        <taxon>Viridiplantae</taxon>
        <taxon>Streptophyta</taxon>
        <taxon>Embryophyta</taxon>
        <taxon>Tracheophyta</taxon>
        <taxon>Spermatophyta</taxon>
        <taxon>Magnoliopsida</taxon>
        <taxon>eudicotyledons</taxon>
        <taxon>Gunneridae</taxon>
        <taxon>Pentapetalae</taxon>
        <taxon>asterids</taxon>
        <taxon>campanulids</taxon>
        <taxon>Asterales</taxon>
        <taxon>Asteraceae</taxon>
        <taxon>Asteroideae</taxon>
        <taxon>Heliantheae alliance</taxon>
        <taxon>Tageteae</taxon>
        <taxon>Tagetes</taxon>
    </lineage>
</organism>
<evidence type="ECO:0000259" key="5">
    <source>
        <dbReference type="PROSITE" id="PS51182"/>
    </source>
</evidence>
<feature type="compositionally biased region" description="Pro residues" evidence="4">
    <location>
        <begin position="580"/>
        <end position="595"/>
    </location>
</feature>
<dbReference type="Gene3D" id="2.60.40.1110">
    <property type="match status" value="1"/>
</dbReference>
<dbReference type="PROSITE" id="PS51182">
    <property type="entry name" value="C2_TENSIN"/>
    <property type="match status" value="1"/>
</dbReference>
<dbReference type="InterPro" id="IPR015425">
    <property type="entry name" value="FH2_Formin"/>
</dbReference>
<dbReference type="SUPFAM" id="SSF101447">
    <property type="entry name" value="Formin homology 2 domain (FH2 domain)"/>
    <property type="match status" value="1"/>
</dbReference>
<evidence type="ECO:0000256" key="2">
    <source>
        <dbReference type="ARBA" id="ARBA00022912"/>
    </source>
</evidence>
<accession>A0AAD8P6Y4</accession>
<dbReference type="InterPro" id="IPR051144">
    <property type="entry name" value="Formin_homology_domain"/>
</dbReference>
<dbReference type="AlphaFoldDB" id="A0AAD8P6Y4"/>
<feature type="compositionally biased region" description="Pro residues" evidence="4">
    <location>
        <begin position="495"/>
        <end position="566"/>
    </location>
</feature>
<evidence type="ECO:0000256" key="1">
    <source>
        <dbReference type="ARBA" id="ARBA00006468"/>
    </source>
</evidence>
<evidence type="ECO:0000313" key="7">
    <source>
        <dbReference type="EMBL" id="KAK1434659.1"/>
    </source>
</evidence>
<reference evidence="7" key="1">
    <citation type="journal article" date="2023" name="bioRxiv">
        <title>Improved chromosome-level genome assembly for marigold (Tagetes erecta).</title>
        <authorList>
            <person name="Jiang F."/>
            <person name="Yuan L."/>
            <person name="Wang S."/>
            <person name="Wang H."/>
            <person name="Xu D."/>
            <person name="Wang A."/>
            <person name="Fan W."/>
        </authorList>
    </citation>
    <scope>NUCLEOTIDE SEQUENCE</scope>
    <source>
        <strain evidence="7">WSJ</strain>
        <tissue evidence="7">Leaf</tissue>
    </source>
</reference>
<feature type="domain" description="FH2" evidence="6">
    <location>
        <begin position="604"/>
        <end position="999"/>
    </location>
</feature>
<evidence type="ECO:0000259" key="6">
    <source>
        <dbReference type="PROSITE" id="PS51444"/>
    </source>
</evidence>
<dbReference type="InterPro" id="IPR029021">
    <property type="entry name" value="Prot-tyrosine_phosphatase-like"/>
</dbReference>
<dbReference type="SUPFAM" id="SSF52799">
    <property type="entry name" value="(Phosphotyrosine protein) phosphatases II"/>
    <property type="match status" value="1"/>
</dbReference>
<feature type="region of interest" description="Disordered" evidence="4">
    <location>
        <begin position="988"/>
        <end position="1047"/>
    </location>
</feature>
<sequence length="1059" mass="118903">MLRRLLTKKPPDTLVTVFERIYVFDCCFSNGAWEEDYKAYADNIIRQCMDMYQESSIMILDFREGEKGSKITSALSEYNITIMDYPRHYEGCPLLSMEVIHHFLKSTESWLSAAQENILIMHSELGGWPVLAFMVAAFSLYRKNFTVETKALDMVYKQAANDLLPTMSPMNPVPSQLRYLQYVSRRNADSEWPPADKALTLDCVIMRMVPDFDGKGGCCPVFRIYGRDPLLHIDRTPKLLFSTPRRRKNIRYYNQAENELVKIDINCHIQGDVVLECISLHDDTKEKIMYRAMFNTAFIKSNTLILNRDEIDIHWDAKEQFHKDFRAELLFSEMDASAFMVPVYLSSFEEEGLPVEAFAKVQDMFGSVDWFVPRSDDALSRLQQMPLFDVVNEMLESSSHQRTESTHLLQTRPKRNNIQDKETKTNTSYLDAVGPRSISLPKKLPSSTSSDTQTFMDASTRSLSFSSSMPPHIIFACSHPSASEKLGETTTSESAPPPIQPPDGKAGPPPPPPPPPPKKTSGPPPPTPPNTGTGAPPPPPPAPKPPAPPAPPPPKPKSAPPPPPPAAASSKGNVKEGGDAPPPPSNASAPSPPPSTNKGRTRTAGGKNHPTKKLKPLHWSKFSRVTQGSLWAEKPDDDSRAPEFDVSELENLFSVANPKSDRAAKAKSQASNKPDIVHLIEHKRSYNCEIMLSKVKTPLHELMDYVLALDDSAMDVEMVDNLTKFCPTKEEMEQIKGYKGDRENLGKCELFFIEMMKVPRAEAKLRVFSYKLQFSTQVSDLCTNLNIVYLSVEQVRSSMKLRRIMQTILSLGNALNQGTSRGAAVGFRLDSILKLNDTRARNNKTTLMHYLCKVLADKLPELLDFSKELSSLEPASKIQLKALAEEMQSITKGLEKVIQEKRMCKKDGHVSKRFRKSLKKFLTSAESEVKSLASLYSGVGKSVDALILYFGEDPARCPYEQVISTLLTFVRMFNQAHDENGKRIEAEKKAAQKESELEKLKHHNHPKQESESTKNTNTKNTITKNTNNQSEIFATTDPPFNPSEDEWAPTFVNVQETYY</sequence>
<feature type="region of interest" description="Disordered" evidence="4">
    <location>
        <begin position="483"/>
        <end position="621"/>
    </location>
</feature>
<dbReference type="InterPro" id="IPR035892">
    <property type="entry name" value="C2_domain_sf"/>
</dbReference>
<dbReference type="SMART" id="SM00498">
    <property type="entry name" value="FH2"/>
    <property type="match status" value="1"/>
</dbReference>
<dbReference type="Gene3D" id="3.90.190.10">
    <property type="entry name" value="Protein tyrosine phosphatase superfamily"/>
    <property type="match status" value="1"/>
</dbReference>
<keyword evidence="2" id="KW-0378">Hydrolase</keyword>
<feature type="compositionally biased region" description="Basic residues" evidence="4">
    <location>
        <begin position="609"/>
        <end position="618"/>
    </location>
</feature>
<evidence type="ECO:0000256" key="3">
    <source>
        <dbReference type="RuleBase" id="RU361260"/>
    </source>
</evidence>
<feature type="compositionally biased region" description="Basic and acidic residues" evidence="4">
    <location>
        <begin position="988"/>
        <end position="999"/>
    </location>
</feature>
<evidence type="ECO:0000313" key="8">
    <source>
        <dbReference type="Proteomes" id="UP001229421"/>
    </source>
</evidence>
<dbReference type="Pfam" id="PF02181">
    <property type="entry name" value="FH2"/>
    <property type="match status" value="1"/>
</dbReference>
<dbReference type="InterPro" id="IPR042201">
    <property type="entry name" value="FH2_Formin_sf"/>
</dbReference>
<evidence type="ECO:0000256" key="4">
    <source>
        <dbReference type="SAM" id="MobiDB-lite"/>
    </source>
</evidence>
<comment type="similarity">
    <text evidence="1">Belongs to the formin-like family. Class-II subfamily.</text>
</comment>
<dbReference type="Gene3D" id="1.20.58.2220">
    <property type="entry name" value="Formin, FH2 domain"/>
    <property type="match status" value="1"/>
</dbReference>
<dbReference type="PROSITE" id="PS51444">
    <property type="entry name" value="FH2"/>
    <property type="match status" value="1"/>
</dbReference>